<feature type="chain" id="PRO_5004932216" description="Mid2 domain-containing protein" evidence="3">
    <location>
        <begin position="20"/>
        <end position="318"/>
    </location>
</feature>
<evidence type="ECO:0000313" key="5">
    <source>
        <dbReference type="Proteomes" id="UP000019471"/>
    </source>
</evidence>
<feature type="region of interest" description="Disordered" evidence="1">
    <location>
        <begin position="142"/>
        <end position="196"/>
    </location>
</feature>
<feature type="compositionally biased region" description="Low complexity" evidence="1">
    <location>
        <begin position="142"/>
        <end position="158"/>
    </location>
</feature>
<dbReference type="RefSeq" id="XP_007745880.1">
    <property type="nucleotide sequence ID" value="XM_007747690.1"/>
</dbReference>
<reference evidence="4 5" key="1">
    <citation type="submission" date="2013-03" db="EMBL/GenBank/DDBJ databases">
        <title>The Genome Sequence of Cladophialophora psammophila CBS 110553.</title>
        <authorList>
            <consortium name="The Broad Institute Genomics Platform"/>
            <person name="Cuomo C."/>
            <person name="de Hoog S."/>
            <person name="Gorbushina A."/>
            <person name="Walker B."/>
            <person name="Young S.K."/>
            <person name="Zeng Q."/>
            <person name="Gargeya S."/>
            <person name="Fitzgerald M."/>
            <person name="Haas B."/>
            <person name="Abouelleil A."/>
            <person name="Allen A.W."/>
            <person name="Alvarado L."/>
            <person name="Arachchi H.M."/>
            <person name="Berlin A.M."/>
            <person name="Chapman S.B."/>
            <person name="Gainer-Dewar J."/>
            <person name="Goldberg J."/>
            <person name="Griggs A."/>
            <person name="Gujja S."/>
            <person name="Hansen M."/>
            <person name="Howarth C."/>
            <person name="Imamovic A."/>
            <person name="Ireland A."/>
            <person name="Larimer J."/>
            <person name="McCowan C."/>
            <person name="Murphy C."/>
            <person name="Pearson M."/>
            <person name="Poon T.W."/>
            <person name="Priest M."/>
            <person name="Roberts A."/>
            <person name="Saif S."/>
            <person name="Shea T."/>
            <person name="Sisk P."/>
            <person name="Sykes S."/>
            <person name="Wortman J."/>
            <person name="Nusbaum C."/>
            <person name="Birren B."/>
        </authorList>
    </citation>
    <scope>NUCLEOTIDE SEQUENCE [LARGE SCALE GENOMIC DNA]</scope>
    <source>
        <strain evidence="4 5">CBS 110553</strain>
    </source>
</reference>
<dbReference type="AlphaFoldDB" id="W9WQ43"/>
<proteinExistence type="predicted"/>
<keyword evidence="2" id="KW-1133">Transmembrane helix</keyword>
<feature type="region of interest" description="Disordered" evidence="1">
    <location>
        <begin position="262"/>
        <end position="284"/>
    </location>
</feature>
<sequence>MKTSTLITELLVAALGAFGIQTAAPPPFHGVGILAPFNHSVQTSSDDFLANLPTMTPTPVTAAPPPTLVSLGLPWTLSTLASQSSAMTPVLAPAAETVTISVTGDNATTTLQSNDATTGVLSTSSASVSSVVPVTTITVSPLAASSSAEPASDSYPSANETSSGPEMSTSSVLGPPTTASPNSTASATDQRKSLSRGQRATAIAVPIMGLLLIAIAVAVGYWLRIRRRERQRADCLEQRARWFRQDHNDWIRAQMSTFDENKVGRNPFATPTPSSDTICRPRTRPRQFSGSTIVVNRPEEAAVDRVVRRRGGVENLRS</sequence>
<dbReference type="OrthoDB" id="4158806at2759"/>
<dbReference type="Proteomes" id="UP000019471">
    <property type="component" value="Unassembled WGS sequence"/>
</dbReference>
<name>W9WQ43_9EURO</name>
<evidence type="ECO:0000256" key="2">
    <source>
        <dbReference type="SAM" id="Phobius"/>
    </source>
</evidence>
<feature type="signal peptide" evidence="3">
    <location>
        <begin position="1"/>
        <end position="19"/>
    </location>
</feature>
<gene>
    <name evidence="4" type="ORF">A1O5_07101</name>
</gene>
<dbReference type="EMBL" id="AMGX01000010">
    <property type="protein sequence ID" value="EXJ70028.1"/>
    <property type="molecule type" value="Genomic_DNA"/>
</dbReference>
<accession>W9WQ43</accession>
<feature type="compositionally biased region" description="Polar residues" evidence="1">
    <location>
        <begin position="159"/>
        <end position="172"/>
    </location>
</feature>
<dbReference type="HOGENOM" id="CLU_874373_0_0_1"/>
<organism evidence="4 5">
    <name type="scientific">Cladophialophora psammophila CBS 110553</name>
    <dbReference type="NCBI Taxonomy" id="1182543"/>
    <lineage>
        <taxon>Eukaryota</taxon>
        <taxon>Fungi</taxon>
        <taxon>Dikarya</taxon>
        <taxon>Ascomycota</taxon>
        <taxon>Pezizomycotina</taxon>
        <taxon>Eurotiomycetes</taxon>
        <taxon>Chaetothyriomycetidae</taxon>
        <taxon>Chaetothyriales</taxon>
        <taxon>Herpotrichiellaceae</taxon>
        <taxon>Cladophialophora</taxon>
    </lineage>
</organism>
<evidence type="ECO:0008006" key="6">
    <source>
        <dbReference type="Google" id="ProtNLM"/>
    </source>
</evidence>
<feature type="compositionally biased region" description="Low complexity" evidence="1">
    <location>
        <begin position="175"/>
        <end position="188"/>
    </location>
</feature>
<evidence type="ECO:0000256" key="1">
    <source>
        <dbReference type="SAM" id="MobiDB-lite"/>
    </source>
</evidence>
<feature type="transmembrane region" description="Helical" evidence="2">
    <location>
        <begin position="200"/>
        <end position="223"/>
    </location>
</feature>
<keyword evidence="2" id="KW-0472">Membrane</keyword>
<dbReference type="GeneID" id="19191807"/>
<keyword evidence="3" id="KW-0732">Signal</keyword>
<comment type="caution">
    <text evidence="4">The sequence shown here is derived from an EMBL/GenBank/DDBJ whole genome shotgun (WGS) entry which is preliminary data.</text>
</comment>
<keyword evidence="5" id="KW-1185">Reference proteome</keyword>
<evidence type="ECO:0000256" key="3">
    <source>
        <dbReference type="SAM" id="SignalP"/>
    </source>
</evidence>
<keyword evidence="2" id="KW-0812">Transmembrane</keyword>
<evidence type="ECO:0000313" key="4">
    <source>
        <dbReference type="EMBL" id="EXJ70028.1"/>
    </source>
</evidence>
<protein>
    <recommendedName>
        <fullName evidence="6">Mid2 domain-containing protein</fullName>
    </recommendedName>
</protein>